<organism evidence="2 3">
    <name type="scientific">Aquibium pacificus</name>
    <dbReference type="NCBI Taxonomy" id="3153579"/>
    <lineage>
        <taxon>Bacteria</taxon>
        <taxon>Pseudomonadati</taxon>
        <taxon>Pseudomonadota</taxon>
        <taxon>Alphaproteobacteria</taxon>
        <taxon>Hyphomicrobiales</taxon>
        <taxon>Phyllobacteriaceae</taxon>
        <taxon>Aquibium</taxon>
    </lineage>
</organism>
<reference evidence="2 3" key="1">
    <citation type="submission" date="2024-05" db="EMBL/GenBank/DDBJ databases">
        <authorList>
            <person name="Jiang F."/>
        </authorList>
    </citation>
    <scope>NUCLEOTIDE SEQUENCE [LARGE SCALE GENOMIC DNA]</scope>
    <source>
        <strain evidence="2 3">LZ166</strain>
    </source>
</reference>
<feature type="domain" description="DUF1858" evidence="1">
    <location>
        <begin position="7"/>
        <end position="58"/>
    </location>
</feature>
<name>A0ABV3SL47_9HYPH</name>
<dbReference type="SUPFAM" id="SSF140683">
    <property type="entry name" value="SP0561-like"/>
    <property type="match status" value="1"/>
</dbReference>
<dbReference type="EMBL" id="JBDPGJ010000003">
    <property type="protein sequence ID" value="MEX0406719.1"/>
    <property type="molecule type" value="Genomic_DNA"/>
</dbReference>
<evidence type="ECO:0000313" key="2">
    <source>
        <dbReference type="EMBL" id="MEX0406719.1"/>
    </source>
</evidence>
<dbReference type="PANTHER" id="PTHR39341">
    <property type="entry name" value="BSL7085 PROTEIN"/>
    <property type="match status" value="1"/>
</dbReference>
<dbReference type="Proteomes" id="UP001556692">
    <property type="component" value="Unassembled WGS sequence"/>
</dbReference>
<proteinExistence type="predicted"/>
<evidence type="ECO:0000313" key="3">
    <source>
        <dbReference type="Proteomes" id="UP001556692"/>
    </source>
</evidence>
<dbReference type="InterPro" id="IPR038062">
    <property type="entry name" value="ScdA-like_N_sf"/>
</dbReference>
<dbReference type="InterPro" id="IPR023883">
    <property type="entry name" value="CHP03980_redox-disulphide"/>
</dbReference>
<evidence type="ECO:0000259" key="1">
    <source>
        <dbReference type="Pfam" id="PF08984"/>
    </source>
</evidence>
<protein>
    <submittedName>
        <fullName evidence="2">DUF1858 domain-containing protein</fullName>
    </submittedName>
</protein>
<dbReference type="Pfam" id="PF08984">
    <property type="entry name" value="DUF1858"/>
    <property type="match status" value="1"/>
</dbReference>
<keyword evidence="3" id="KW-1185">Reference proteome</keyword>
<dbReference type="PANTHER" id="PTHR39341:SF1">
    <property type="entry name" value="DUF1858 DOMAIN-CONTAINING PROTEIN"/>
    <property type="match status" value="1"/>
</dbReference>
<gene>
    <name evidence="2" type="ORF">ABGN05_13675</name>
</gene>
<dbReference type="InterPro" id="IPR015077">
    <property type="entry name" value="DUF1858"/>
</dbReference>
<dbReference type="NCBIfam" id="TIGR03980">
    <property type="entry name" value="prismane_assoc"/>
    <property type="match status" value="1"/>
</dbReference>
<comment type="caution">
    <text evidence="2">The sequence shown here is derived from an EMBL/GenBank/DDBJ whole genome shotgun (WGS) entry which is preliminary data.</text>
</comment>
<accession>A0ABV3SL47</accession>
<sequence length="72" mass="8069">MRRLTVDPDMPVDTLMRKWPATVRVFMKHQMLCIGCPIGPFHTVTDACLAHGVVEESFVQELEDAMQPALAS</sequence>
<dbReference type="Gene3D" id="1.10.3910.10">
    <property type="entry name" value="SP0561-like"/>
    <property type="match status" value="1"/>
</dbReference>